<organism evidence="1 2">
    <name type="scientific">Trifolium pratense</name>
    <name type="common">Red clover</name>
    <dbReference type="NCBI Taxonomy" id="57577"/>
    <lineage>
        <taxon>Eukaryota</taxon>
        <taxon>Viridiplantae</taxon>
        <taxon>Streptophyta</taxon>
        <taxon>Embryophyta</taxon>
        <taxon>Tracheophyta</taxon>
        <taxon>Spermatophyta</taxon>
        <taxon>Magnoliopsida</taxon>
        <taxon>eudicotyledons</taxon>
        <taxon>Gunneridae</taxon>
        <taxon>Pentapetalae</taxon>
        <taxon>rosids</taxon>
        <taxon>fabids</taxon>
        <taxon>Fabales</taxon>
        <taxon>Fabaceae</taxon>
        <taxon>Papilionoideae</taxon>
        <taxon>50 kb inversion clade</taxon>
        <taxon>NPAAA clade</taxon>
        <taxon>Hologalegina</taxon>
        <taxon>IRL clade</taxon>
        <taxon>Trifolieae</taxon>
        <taxon>Trifolium</taxon>
    </lineage>
</organism>
<proteinExistence type="predicted"/>
<evidence type="ECO:0000313" key="2">
    <source>
        <dbReference type="Proteomes" id="UP001177021"/>
    </source>
</evidence>
<comment type="caution">
    <text evidence="1">The sequence shown here is derived from an EMBL/GenBank/DDBJ whole genome shotgun (WGS) entry which is preliminary data.</text>
</comment>
<name>A0ACB0M7P7_TRIPR</name>
<accession>A0ACB0M7P7</accession>
<protein>
    <submittedName>
        <fullName evidence="1">Uncharacterized protein</fullName>
    </submittedName>
</protein>
<dbReference type="Proteomes" id="UP001177021">
    <property type="component" value="Unassembled WGS sequence"/>
</dbReference>
<keyword evidence="2" id="KW-1185">Reference proteome</keyword>
<sequence>MFYSIIVVVPVPDSKRERPMSSVLKSSPPYHNPKNNSNYTKSHNHFNFFKQPSKTCLLHSKFNIFCCSNVSVSDSVPNTTYSITQNQNAKICKFCEMGDLKKAMELLTMSKRHELWLNTYCSVLQLCAENKSLEDGKMVHSIITTNGMPIDETLGAKLVFMYVNCGDLVKGRRIFDGIMNDKVFLWNLLMSEYAKIGNYRESVSLFKKMQKLGIYGDSFTFTCVLKCFAALGKLKECKRVHGYILKLGFGSNTAVVNSLIAAYFKFGGVESARNLFDELTERDVVSWNSMINGCVVNGFSGNGLEIFIQMLVLGVNLDLTTLVSVLVACANIGNLSLGRALHGFGVKACFSEEVVFSNTLLDMYSKCGNLNGATEVFVKMGETTIVSWTSIIAAYVREGLYDDAIGLFDEMQRKGVRPDIYTVTSIVHACACSYSLDKGRDVHSYIIKNGMGLNLPVANALMNMYAKCGSVEEARSVFSQIPAKDIVSWNTMIGGYSQNSLPNEALELFLDMQKQLKPDDITMACVLPACAGLAALDKGREIHGHILRRGYFSDLHVACALVDMYAKCGLLVLAQLLFDMIPKKDLISWTVMIAGYGMHGFGNEAISTFKNMRIAGIEPDESSFAAILNACSHSGLLNEGWKFFNSMRNECRIEPRLEHYACMVDLLARTGNLSKAYKFIKSMPIEPDATIWGTLLSGCRIHHDVKLAEKVAEHVFELEPDNTRYYVVLANVYAEAEKWEEVKKLQERMRIRGFKQNPGCSWIEVGGKFIIFVAGNTKHPQWKRIDTLLRKLTMQMKNEDYSTMFRYALINEDDMEKEVIQCGHSEKLAMAFGILNLLPGRTVRVSKNRRVCGDCHEMGKFMSKTTNREILLRDSNRFHHFKDGLCSCRGFW</sequence>
<evidence type="ECO:0000313" key="1">
    <source>
        <dbReference type="EMBL" id="CAJ2677366.1"/>
    </source>
</evidence>
<dbReference type="EMBL" id="CASHSV030000823">
    <property type="protein sequence ID" value="CAJ2677366.1"/>
    <property type="molecule type" value="Genomic_DNA"/>
</dbReference>
<reference evidence="1" key="1">
    <citation type="submission" date="2023-10" db="EMBL/GenBank/DDBJ databases">
        <authorList>
            <person name="Rodriguez Cubillos JULIANA M."/>
            <person name="De Vega J."/>
        </authorList>
    </citation>
    <scope>NUCLEOTIDE SEQUENCE</scope>
</reference>
<gene>
    <name evidence="1" type="ORF">MILVUS5_LOCUS39883</name>
</gene>